<protein>
    <submittedName>
        <fullName evidence="2">Uncharacterized protein</fullName>
    </submittedName>
</protein>
<proteinExistence type="predicted"/>
<reference evidence="2" key="1">
    <citation type="journal article" date="2020" name="mSystems">
        <title>Genome- and Community-Level Interaction Insights into Carbon Utilization and Element Cycling Functions of Hydrothermarchaeota in Hydrothermal Sediment.</title>
        <authorList>
            <person name="Zhou Z."/>
            <person name="Liu Y."/>
            <person name="Xu W."/>
            <person name="Pan J."/>
            <person name="Luo Z.H."/>
            <person name="Li M."/>
        </authorList>
    </citation>
    <scope>NUCLEOTIDE SEQUENCE [LARGE SCALE GENOMIC DNA]</scope>
    <source>
        <strain evidence="2">SpSt-1088</strain>
    </source>
</reference>
<evidence type="ECO:0000256" key="1">
    <source>
        <dbReference type="SAM" id="Phobius"/>
    </source>
</evidence>
<dbReference type="EMBL" id="DRXW01000158">
    <property type="protein sequence ID" value="HHR33775.1"/>
    <property type="molecule type" value="Genomic_DNA"/>
</dbReference>
<accession>A0A7C5U881</accession>
<dbReference type="AlphaFoldDB" id="A0A7C5U881"/>
<name>A0A7C5U881_9BACT</name>
<evidence type="ECO:0000313" key="2">
    <source>
        <dbReference type="EMBL" id="HHR33775.1"/>
    </source>
</evidence>
<gene>
    <name evidence="2" type="ORF">ENM46_02380</name>
</gene>
<keyword evidence="1" id="KW-0812">Transmembrane</keyword>
<feature type="transmembrane region" description="Helical" evidence="1">
    <location>
        <begin position="9"/>
        <end position="31"/>
    </location>
</feature>
<keyword evidence="1" id="KW-1133">Transmembrane helix</keyword>
<keyword evidence="1" id="KW-0472">Membrane</keyword>
<comment type="caution">
    <text evidence="2">The sequence shown here is derived from an EMBL/GenBank/DDBJ whole genome shotgun (WGS) entry which is preliminary data.</text>
</comment>
<sequence length="660" mass="76751">MVRPLYIKLIFILLTFSVFAVLLGNNLYIYFEKNVPSTYEGVNVSTELKKLFYDVPTKTLRVVHVVSIFKETYTRKVTEFLRDPQGTYVYYKGSYYYTSSRARYKYDSGKKTYIQDPRGSYVYLSDFPWARKEEDKYIISDFYRRYDKNVSEVYYYLSLYVVDIDIEKIFVKSMTPILSVGNTFKEAVEKSAKLYSENTNIYSPDKIDIVVTFNRDFDKLARIYILASLQEDTRYNIYDRSYLNELFKIISLEDLLGKGVNLSFRPPKYVFSFENYTQHSEKTTMDKYYFFENPVNGQYIKKRVYSSGKLANQVPVKVEVGRYYSYDSKNKSYVLDMKDGSYVKYYKAPWETESYVIESTFYDYIFKSVEVFNFYVSFLVNVLDTERGTIIGSKSFDYFDTTTLKEPIDRFGSEDTNSEYLTQIASYKSLSSSVKYFLQEIFPLSSIIGEISGTKITLLSGENIGVKRGYVFQGINDGFTMGYFSISKVYKSTSDAQIFYILPSEQFKKDTIAFETKKYPTNMGLTMRIYGSTDMFGIEAGYTNFDIFGNYNFGILFGYGYKYSFEGTEELGIYHLKVYSLLTQNFDVFLSGGIDLSDYTGDELVYNFFASTGIRISSYQRESIFSFGGTAYYAEIGLRVTFGDTLQVIPQLILGLEIKY</sequence>
<organism evidence="2">
    <name type="scientific">Fervidobacterium nodosum</name>
    <dbReference type="NCBI Taxonomy" id="2424"/>
    <lineage>
        <taxon>Bacteria</taxon>
        <taxon>Thermotogati</taxon>
        <taxon>Thermotogota</taxon>
        <taxon>Thermotogae</taxon>
        <taxon>Thermotogales</taxon>
        <taxon>Fervidobacteriaceae</taxon>
        <taxon>Fervidobacterium</taxon>
    </lineage>
</organism>